<organism evidence="1 2">
    <name type="scientific">Endocarpon pusillum</name>
    <dbReference type="NCBI Taxonomy" id="364733"/>
    <lineage>
        <taxon>Eukaryota</taxon>
        <taxon>Fungi</taxon>
        <taxon>Dikarya</taxon>
        <taxon>Ascomycota</taxon>
        <taxon>Pezizomycotina</taxon>
        <taxon>Eurotiomycetes</taxon>
        <taxon>Chaetothyriomycetidae</taxon>
        <taxon>Verrucariales</taxon>
        <taxon>Verrucariaceae</taxon>
        <taxon>Endocarpon</taxon>
    </lineage>
</organism>
<comment type="caution">
    <text evidence="1">The sequence shown here is derived from an EMBL/GenBank/DDBJ whole genome shotgun (WGS) entry which is preliminary data.</text>
</comment>
<sequence length="117" mass="13232">MHEQKSVSLGSTESKSLLYDVAEVPKVELDVEYSSVQPHFIDGPFTKCREAEAESARQESLVDKIPNEVRIRELGCEEKKTLDSLAVNVEPDPPPCAARRNFSGMTSQQERIVRWQK</sequence>
<proteinExistence type="predicted"/>
<reference evidence="1" key="1">
    <citation type="submission" date="2020-02" db="EMBL/GenBank/DDBJ databases">
        <authorList>
            <person name="Palmer J.M."/>
        </authorList>
    </citation>
    <scope>NUCLEOTIDE SEQUENCE</scope>
    <source>
        <strain evidence="1">EPUS1.4</strain>
        <tissue evidence="1">Thallus</tissue>
    </source>
</reference>
<gene>
    <name evidence="1" type="ORF">GJ744_004410</name>
</gene>
<accession>A0A8H7AZP5</accession>
<dbReference type="AlphaFoldDB" id="A0A8H7AZP5"/>
<protein>
    <submittedName>
        <fullName evidence="1">Uncharacterized protein</fullName>
    </submittedName>
</protein>
<evidence type="ECO:0000313" key="2">
    <source>
        <dbReference type="Proteomes" id="UP000606974"/>
    </source>
</evidence>
<name>A0A8H7AZP5_9EURO</name>
<dbReference type="EMBL" id="JAACFV010000002">
    <property type="protein sequence ID" value="KAF7514085.1"/>
    <property type="molecule type" value="Genomic_DNA"/>
</dbReference>
<dbReference type="Proteomes" id="UP000606974">
    <property type="component" value="Unassembled WGS sequence"/>
</dbReference>
<keyword evidence="2" id="KW-1185">Reference proteome</keyword>
<evidence type="ECO:0000313" key="1">
    <source>
        <dbReference type="EMBL" id="KAF7514085.1"/>
    </source>
</evidence>